<dbReference type="Pfam" id="PF08281">
    <property type="entry name" value="Sigma70_r4_2"/>
    <property type="match status" value="1"/>
</dbReference>
<evidence type="ECO:0000313" key="9">
    <source>
        <dbReference type="Proteomes" id="UP000739538"/>
    </source>
</evidence>
<dbReference type="PANTHER" id="PTHR43133:SF8">
    <property type="entry name" value="RNA POLYMERASE SIGMA FACTOR HI_1459-RELATED"/>
    <property type="match status" value="1"/>
</dbReference>
<dbReference type="Gene3D" id="1.10.1740.10">
    <property type="match status" value="1"/>
</dbReference>
<dbReference type="GO" id="GO:0016987">
    <property type="term" value="F:sigma factor activity"/>
    <property type="evidence" value="ECO:0007669"/>
    <property type="project" value="UniProtKB-KW"/>
</dbReference>
<dbReference type="InterPro" id="IPR036388">
    <property type="entry name" value="WH-like_DNA-bd_sf"/>
</dbReference>
<evidence type="ECO:0000259" key="7">
    <source>
        <dbReference type="Pfam" id="PF08281"/>
    </source>
</evidence>
<keyword evidence="2" id="KW-0805">Transcription regulation</keyword>
<dbReference type="GO" id="GO:0006352">
    <property type="term" value="P:DNA-templated transcription initiation"/>
    <property type="evidence" value="ECO:0007669"/>
    <property type="project" value="InterPro"/>
</dbReference>
<reference evidence="8" key="2">
    <citation type="journal article" date="2021" name="Microbiome">
        <title>Successional dynamics and alternative stable states in a saline activated sludge microbial community over 9 years.</title>
        <authorList>
            <person name="Wang Y."/>
            <person name="Ye J."/>
            <person name="Ju F."/>
            <person name="Liu L."/>
            <person name="Boyd J.A."/>
            <person name="Deng Y."/>
            <person name="Parks D.H."/>
            <person name="Jiang X."/>
            <person name="Yin X."/>
            <person name="Woodcroft B.J."/>
            <person name="Tyson G.W."/>
            <person name="Hugenholtz P."/>
            <person name="Polz M.F."/>
            <person name="Zhang T."/>
        </authorList>
    </citation>
    <scope>NUCLEOTIDE SEQUENCE</scope>
    <source>
        <strain evidence="8">HKST-UBA02</strain>
    </source>
</reference>
<dbReference type="InterPro" id="IPR013324">
    <property type="entry name" value="RNA_pol_sigma_r3/r4-like"/>
</dbReference>
<evidence type="ECO:0000256" key="3">
    <source>
        <dbReference type="ARBA" id="ARBA00023082"/>
    </source>
</evidence>
<name>A0A956NDP7_UNCEI</name>
<dbReference type="AlphaFoldDB" id="A0A956NDP7"/>
<dbReference type="NCBIfam" id="TIGR02937">
    <property type="entry name" value="sigma70-ECF"/>
    <property type="match status" value="1"/>
</dbReference>
<organism evidence="8 9">
    <name type="scientific">Eiseniibacteriota bacterium</name>
    <dbReference type="NCBI Taxonomy" id="2212470"/>
    <lineage>
        <taxon>Bacteria</taxon>
        <taxon>Candidatus Eiseniibacteriota</taxon>
    </lineage>
</organism>
<evidence type="ECO:0000256" key="4">
    <source>
        <dbReference type="ARBA" id="ARBA00023125"/>
    </source>
</evidence>
<proteinExistence type="inferred from homology"/>
<protein>
    <submittedName>
        <fullName evidence="8">Sigma-70 family RNA polymerase sigma factor</fullName>
    </submittedName>
</protein>
<dbReference type="PANTHER" id="PTHR43133">
    <property type="entry name" value="RNA POLYMERASE ECF-TYPE SIGMA FACTO"/>
    <property type="match status" value="1"/>
</dbReference>
<gene>
    <name evidence="8" type="ORF">KDA27_14750</name>
</gene>
<comment type="similarity">
    <text evidence="1">Belongs to the sigma-70 factor family. ECF subfamily.</text>
</comment>
<dbReference type="InterPro" id="IPR039425">
    <property type="entry name" value="RNA_pol_sigma-70-like"/>
</dbReference>
<comment type="caution">
    <text evidence="8">The sequence shown here is derived from an EMBL/GenBank/DDBJ whole genome shotgun (WGS) entry which is preliminary data.</text>
</comment>
<evidence type="ECO:0000256" key="5">
    <source>
        <dbReference type="ARBA" id="ARBA00023163"/>
    </source>
</evidence>
<dbReference type="SUPFAM" id="SSF88659">
    <property type="entry name" value="Sigma3 and sigma4 domains of RNA polymerase sigma factors"/>
    <property type="match status" value="1"/>
</dbReference>
<dbReference type="Gene3D" id="1.10.10.10">
    <property type="entry name" value="Winged helix-like DNA-binding domain superfamily/Winged helix DNA-binding domain"/>
    <property type="match status" value="1"/>
</dbReference>
<dbReference type="EMBL" id="JAGQHS010000079">
    <property type="protein sequence ID" value="MCA9757061.1"/>
    <property type="molecule type" value="Genomic_DNA"/>
</dbReference>
<dbReference type="Pfam" id="PF04542">
    <property type="entry name" value="Sigma70_r2"/>
    <property type="match status" value="1"/>
</dbReference>
<dbReference type="InterPro" id="IPR014284">
    <property type="entry name" value="RNA_pol_sigma-70_dom"/>
</dbReference>
<feature type="domain" description="RNA polymerase sigma factor 70 region 4 type 2" evidence="7">
    <location>
        <begin position="124"/>
        <end position="174"/>
    </location>
</feature>
<sequence>MEDTGVLLARVRSGDIVARNELFARYLPVLTRWAHSRLPRTSRDLRDTGDLVQETLLRALGRVHEFQYRGEGAFLGYLRQILVNALRDDARRARSAPDPTTLDEGLHVVSLSPLEEAVGRRRLDAFDEALDRLAPEPRLGVVLRVEFGLSYQEIAEATGRPTADAARTMVSRALVTVAKSMGGSV</sequence>
<reference evidence="8" key="1">
    <citation type="submission" date="2020-04" db="EMBL/GenBank/DDBJ databases">
        <authorList>
            <person name="Zhang T."/>
        </authorList>
    </citation>
    <scope>NUCLEOTIDE SEQUENCE</scope>
    <source>
        <strain evidence="8">HKST-UBA02</strain>
    </source>
</reference>
<keyword evidence="4" id="KW-0238">DNA-binding</keyword>
<feature type="domain" description="RNA polymerase sigma-70 region 2" evidence="6">
    <location>
        <begin position="22"/>
        <end position="94"/>
    </location>
</feature>
<dbReference type="Proteomes" id="UP000739538">
    <property type="component" value="Unassembled WGS sequence"/>
</dbReference>
<evidence type="ECO:0000313" key="8">
    <source>
        <dbReference type="EMBL" id="MCA9757061.1"/>
    </source>
</evidence>
<dbReference type="InterPro" id="IPR013325">
    <property type="entry name" value="RNA_pol_sigma_r2"/>
</dbReference>
<accession>A0A956NDP7</accession>
<dbReference type="InterPro" id="IPR013249">
    <property type="entry name" value="RNA_pol_sigma70_r4_t2"/>
</dbReference>
<evidence type="ECO:0000256" key="1">
    <source>
        <dbReference type="ARBA" id="ARBA00010641"/>
    </source>
</evidence>
<dbReference type="GO" id="GO:0003677">
    <property type="term" value="F:DNA binding"/>
    <property type="evidence" value="ECO:0007669"/>
    <property type="project" value="UniProtKB-KW"/>
</dbReference>
<evidence type="ECO:0000256" key="2">
    <source>
        <dbReference type="ARBA" id="ARBA00023015"/>
    </source>
</evidence>
<keyword evidence="5" id="KW-0804">Transcription</keyword>
<keyword evidence="3" id="KW-0731">Sigma factor</keyword>
<evidence type="ECO:0000259" key="6">
    <source>
        <dbReference type="Pfam" id="PF04542"/>
    </source>
</evidence>
<dbReference type="SUPFAM" id="SSF88946">
    <property type="entry name" value="Sigma2 domain of RNA polymerase sigma factors"/>
    <property type="match status" value="1"/>
</dbReference>
<dbReference type="InterPro" id="IPR007627">
    <property type="entry name" value="RNA_pol_sigma70_r2"/>
</dbReference>